<reference evidence="6" key="1">
    <citation type="submission" date="2020-05" db="EMBL/GenBank/DDBJ databases">
        <authorList>
            <person name="Wang L."/>
            <person name="Shao Z."/>
        </authorList>
    </citation>
    <scope>NUCLEOTIDE SEQUENCE</scope>
    <source>
        <strain evidence="6">MCCC 1A05776</strain>
    </source>
</reference>
<dbReference type="NCBIfam" id="TIGR01409">
    <property type="entry name" value="TAT_signal_seq"/>
    <property type="match status" value="1"/>
</dbReference>
<dbReference type="PROSITE" id="PS51318">
    <property type="entry name" value="TAT"/>
    <property type="match status" value="1"/>
</dbReference>
<sequence length="512" mass="55417">MCKLCKARAGATRREFLKGTLAAGAGAMTGGGLLASANASPSVATRSDEARSEMPAHSGEAGRRVLIRGGHVLSMDDSVGDFTHGDVLIEGSRIVAVGAELEADDAEVIDARGRIVMPGFIDTHHHLFETALRSFLANGIMFDDGTPEGSPNYMDHILGKLAPVYRPKDVYINELFGSLSQLDAGVTTVMDTSQIHHSPEHSDAALEGLRDSVRRSVFGYFEGQGEHSRYPQDASRLREQYFATGEGLSADGLMTMVMGGEIYLPDHEAAWALARELELPLAYHVVGSLGMAETFDELAASGQLAENHILIHMTGMSDMAWQAVRDAGAHVSLAVPIEMTMRHGTPPLMKTSELGILPSLSSDVECTMTADFFTQMRSTLTLQRMFVNELALQGEEERPALLTSREVIRYATMGGAKGLRLEQRVGSLTPGKEADILLLDAEAINVAPLNNVPGAVVTLMERSNVETVLVGGRIRKWRGQLLGADLPRLRDELTASRDYLFEAAGVDRRLFD</sequence>
<evidence type="ECO:0000313" key="7">
    <source>
        <dbReference type="Proteomes" id="UP001320178"/>
    </source>
</evidence>
<comment type="similarity">
    <text evidence="1">Belongs to the metallo-dependent hydrolases superfamily. ATZ/TRZ family.</text>
</comment>
<evidence type="ECO:0000259" key="5">
    <source>
        <dbReference type="Pfam" id="PF01979"/>
    </source>
</evidence>
<proteinExistence type="inferred from homology"/>
<dbReference type="InterPro" id="IPR006311">
    <property type="entry name" value="TAT_signal"/>
</dbReference>
<feature type="domain" description="Amidohydrolase-related" evidence="5">
    <location>
        <begin position="115"/>
        <end position="474"/>
    </location>
</feature>
<dbReference type="EMBL" id="JABFTS010000004">
    <property type="protein sequence ID" value="MCE8051975.1"/>
    <property type="molecule type" value="Genomic_DNA"/>
</dbReference>
<dbReference type="Gene3D" id="2.30.40.10">
    <property type="entry name" value="Urease, subunit C, domain 1"/>
    <property type="match status" value="1"/>
</dbReference>
<evidence type="ECO:0000256" key="4">
    <source>
        <dbReference type="SAM" id="MobiDB-lite"/>
    </source>
</evidence>
<dbReference type="Pfam" id="PF01979">
    <property type="entry name" value="Amidohydro_1"/>
    <property type="match status" value="1"/>
</dbReference>
<dbReference type="InterPro" id="IPR050287">
    <property type="entry name" value="MTA/SAH_deaminase"/>
</dbReference>
<name>A0AAW4YV25_9GAMM</name>
<feature type="region of interest" description="Disordered" evidence="4">
    <location>
        <begin position="38"/>
        <end position="61"/>
    </location>
</feature>
<dbReference type="InterPro" id="IPR006680">
    <property type="entry name" value="Amidohydro-rel"/>
</dbReference>
<dbReference type="SUPFAM" id="SSF51556">
    <property type="entry name" value="Metallo-dependent hydrolases"/>
    <property type="match status" value="1"/>
</dbReference>
<dbReference type="InterPro" id="IPR019546">
    <property type="entry name" value="TAT_signal_bac_arc"/>
</dbReference>
<evidence type="ECO:0000256" key="2">
    <source>
        <dbReference type="ARBA" id="ARBA00022729"/>
    </source>
</evidence>
<dbReference type="PANTHER" id="PTHR43794:SF11">
    <property type="entry name" value="AMIDOHYDROLASE-RELATED DOMAIN-CONTAINING PROTEIN"/>
    <property type="match status" value="1"/>
</dbReference>
<dbReference type="SUPFAM" id="SSF51338">
    <property type="entry name" value="Composite domain of metallo-dependent hydrolases"/>
    <property type="match status" value="1"/>
</dbReference>
<dbReference type="GO" id="GO:0016810">
    <property type="term" value="F:hydrolase activity, acting on carbon-nitrogen (but not peptide) bonds"/>
    <property type="evidence" value="ECO:0007669"/>
    <property type="project" value="InterPro"/>
</dbReference>
<dbReference type="InterPro" id="IPR011059">
    <property type="entry name" value="Metal-dep_hydrolase_composite"/>
</dbReference>
<keyword evidence="2" id="KW-0732">Signal</keyword>
<gene>
    <name evidence="6" type="ORF">HOP61_11770</name>
</gene>
<dbReference type="PANTHER" id="PTHR43794">
    <property type="entry name" value="AMINOHYDROLASE SSNA-RELATED"/>
    <property type="match status" value="1"/>
</dbReference>
<comment type="caution">
    <text evidence="6">The sequence shown here is derived from an EMBL/GenBank/DDBJ whole genome shotgun (WGS) entry which is preliminary data.</text>
</comment>
<evidence type="ECO:0000313" key="6">
    <source>
        <dbReference type="EMBL" id="MCE8051975.1"/>
    </source>
</evidence>
<dbReference type="AlphaFoldDB" id="A0AAW4YV25"/>
<dbReference type="InterPro" id="IPR032466">
    <property type="entry name" value="Metal_Hydrolase"/>
</dbReference>
<keyword evidence="3" id="KW-0378">Hydrolase</keyword>
<organism evidence="6 7">
    <name type="scientific">Billgrantia desiderata</name>
    <dbReference type="NCBI Taxonomy" id="52021"/>
    <lineage>
        <taxon>Bacteria</taxon>
        <taxon>Pseudomonadati</taxon>
        <taxon>Pseudomonadota</taxon>
        <taxon>Gammaproteobacteria</taxon>
        <taxon>Oceanospirillales</taxon>
        <taxon>Halomonadaceae</taxon>
        <taxon>Billgrantia</taxon>
    </lineage>
</organism>
<reference evidence="6" key="2">
    <citation type="journal article" date="2021" name="Front. Microbiol.">
        <title>Aerobic Denitrification and Heterotrophic Sulfur Oxidation in the Genus Halomonas Revealed by Six Novel Species Characterizations and Genome-Based Analysis.</title>
        <authorList>
            <person name="Wang L."/>
            <person name="Shao Z."/>
        </authorList>
    </citation>
    <scope>NUCLEOTIDE SEQUENCE</scope>
    <source>
        <strain evidence="6">MCCC 1A05776</strain>
    </source>
</reference>
<protein>
    <submittedName>
        <fullName evidence="6">Amidohydrolase family protein</fullName>
    </submittedName>
</protein>
<dbReference type="Proteomes" id="UP001320178">
    <property type="component" value="Unassembled WGS sequence"/>
</dbReference>
<dbReference type="NCBIfam" id="NF006056">
    <property type="entry name" value="PRK08204.1"/>
    <property type="match status" value="1"/>
</dbReference>
<dbReference type="Gene3D" id="3.20.20.140">
    <property type="entry name" value="Metal-dependent hydrolases"/>
    <property type="match status" value="1"/>
</dbReference>
<evidence type="ECO:0000256" key="3">
    <source>
        <dbReference type="ARBA" id="ARBA00022801"/>
    </source>
</evidence>
<accession>A0AAW4YV25</accession>
<evidence type="ECO:0000256" key="1">
    <source>
        <dbReference type="ARBA" id="ARBA00006745"/>
    </source>
</evidence>
<dbReference type="RefSeq" id="WP_234239540.1">
    <property type="nucleotide sequence ID" value="NZ_JABFTS010000004.1"/>
</dbReference>